<comment type="caution">
    <text evidence="1">The sequence shown here is derived from an EMBL/GenBank/DDBJ whole genome shotgun (WGS) entry which is preliminary data.</text>
</comment>
<proteinExistence type="predicted"/>
<dbReference type="InterPro" id="IPR036291">
    <property type="entry name" value="NAD(P)-bd_dom_sf"/>
</dbReference>
<gene>
    <name evidence="1" type="ORF">SLEP1_g10524</name>
</gene>
<accession>A0AAV5IJP6</accession>
<dbReference type="Gene3D" id="3.40.50.720">
    <property type="entry name" value="NAD(P)-binding Rossmann-like Domain"/>
    <property type="match status" value="1"/>
</dbReference>
<keyword evidence="2" id="KW-1185">Reference proteome</keyword>
<dbReference type="SUPFAM" id="SSF51735">
    <property type="entry name" value="NAD(P)-binding Rossmann-fold domains"/>
    <property type="match status" value="1"/>
</dbReference>
<dbReference type="EMBL" id="BPVZ01000011">
    <property type="protein sequence ID" value="GKU97374.1"/>
    <property type="molecule type" value="Genomic_DNA"/>
</dbReference>
<reference evidence="1 2" key="1">
    <citation type="journal article" date="2021" name="Commun. Biol.">
        <title>The genome of Shorea leprosula (Dipterocarpaceae) highlights the ecological relevance of drought in aseasonal tropical rainforests.</title>
        <authorList>
            <person name="Ng K.K.S."/>
            <person name="Kobayashi M.J."/>
            <person name="Fawcett J.A."/>
            <person name="Hatakeyama M."/>
            <person name="Paape T."/>
            <person name="Ng C.H."/>
            <person name="Ang C.C."/>
            <person name="Tnah L.H."/>
            <person name="Lee C.T."/>
            <person name="Nishiyama T."/>
            <person name="Sese J."/>
            <person name="O'Brien M.J."/>
            <person name="Copetti D."/>
            <person name="Mohd Noor M.I."/>
            <person name="Ong R.C."/>
            <person name="Putra M."/>
            <person name="Sireger I.Z."/>
            <person name="Indrioko S."/>
            <person name="Kosugi Y."/>
            <person name="Izuno A."/>
            <person name="Isagi Y."/>
            <person name="Lee S.L."/>
            <person name="Shimizu K.K."/>
        </authorList>
    </citation>
    <scope>NUCLEOTIDE SEQUENCE [LARGE SCALE GENOMIC DNA]</scope>
    <source>
        <strain evidence="1">214</strain>
    </source>
</reference>
<sequence>MRRGGIFFLAGWGWGAFSPSTTPHSLLVSVEQSSSQVSHHLQPSSPLLAATDLLHICCWSCYKYAAGAVTDLLLELLSKLLAAACRSAPVPDSPLLAALHWAGPPLLAALHWAGPPLLAALHCARPPLLAALYRTPLIKYSHITCYDLNIEAMMDFLTGGAGYIGSHAALQLLKDSYRVTIVDNLSLHCTALCWTPLYAGQSFLG</sequence>
<evidence type="ECO:0000313" key="1">
    <source>
        <dbReference type="EMBL" id="GKU97374.1"/>
    </source>
</evidence>
<protein>
    <submittedName>
        <fullName evidence="1">Uncharacterized protein</fullName>
    </submittedName>
</protein>
<dbReference type="Proteomes" id="UP001054252">
    <property type="component" value="Unassembled WGS sequence"/>
</dbReference>
<evidence type="ECO:0000313" key="2">
    <source>
        <dbReference type="Proteomes" id="UP001054252"/>
    </source>
</evidence>
<name>A0AAV5IJP6_9ROSI</name>
<organism evidence="1 2">
    <name type="scientific">Rubroshorea leprosula</name>
    <dbReference type="NCBI Taxonomy" id="152421"/>
    <lineage>
        <taxon>Eukaryota</taxon>
        <taxon>Viridiplantae</taxon>
        <taxon>Streptophyta</taxon>
        <taxon>Embryophyta</taxon>
        <taxon>Tracheophyta</taxon>
        <taxon>Spermatophyta</taxon>
        <taxon>Magnoliopsida</taxon>
        <taxon>eudicotyledons</taxon>
        <taxon>Gunneridae</taxon>
        <taxon>Pentapetalae</taxon>
        <taxon>rosids</taxon>
        <taxon>malvids</taxon>
        <taxon>Malvales</taxon>
        <taxon>Dipterocarpaceae</taxon>
        <taxon>Rubroshorea</taxon>
    </lineage>
</organism>
<dbReference type="AlphaFoldDB" id="A0AAV5IJP6"/>